<feature type="compositionally biased region" description="Low complexity" evidence="2">
    <location>
        <begin position="19"/>
        <end position="41"/>
    </location>
</feature>
<dbReference type="AlphaFoldDB" id="A0A427Y674"/>
<accession>A0A427Y674</accession>
<evidence type="ECO:0000256" key="1">
    <source>
        <dbReference type="RuleBase" id="RU000487"/>
    </source>
</evidence>
<dbReference type="GeneID" id="39589403"/>
<evidence type="ECO:0000256" key="2">
    <source>
        <dbReference type="SAM" id="MobiDB-lite"/>
    </source>
</evidence>
<feature type="compositionally biased region" description="Low complexity" evidence="2">
    <location>
        <begin position="1"/>
        <end position="10"/>
    </location>
</feature>
<dbReference type="Gene3D" id="3.30.420.40">
    <property type="match status" value="2"/>
</dbReference>
<dbReference type="PANTHER" id="PTHR11937">
    <property type="entry name" value="ACTIN"/>
    <property type="match status" value="1"/>
</dbReference>
<proteinExistence type="inferred from homology"/>
<dbReference type="InterPro" id="IPR004000">
    <property type="entry name" value="Actin"/>
</dbReference>
<dbReference type="EMBL" id="RSCE01000002">
    <property type="protein sequence ID" value="RSH86591.1"/>
    <property type="molecule type" value="Genomic_DNA"/>
</dbReference>
<reference evidence="3 4" key="1">
    <citation type="submission" date="2018-11" db="EMBL/GenBank/DDBJ databases">
        <title>Genome sequence of Apiotrichum porosum DSM 27194.</title>
        <authorList>
            <person name="Aliyu H."/>
            <person name="Gorte O."/>
            <person name="Ochsenreither K."/>
        </authorList>
    </citation>
    <scope>NUCLEOTIDE SEQUENCE [LARGE SCALE GENOMIC DNA]</scope>
    <source>
        <strain evidence="3 4">DSM 27194</strain>
    </source>
</reference>
<comment type="caution">
    <text evidence="3">The sequence shown here is derived from an EMBL/GenBank/DDBJ whole genome shotgun (WGS) entry which is preliminary data.</text>
</comment>
<comment type="similarity">
    <text evidence="1">Belongs to the actin family.</text>
</comment>
<evidence type="ECO:0000313" key="3">
    <source>
        <dbReference type="EMBL" id="RSH86591.1"/>
    </source>
</evidence>
<dbReference type="STRING" id="105984.A0A427Y674"/>
<dbReference type="Gene3D" id="3.90.640.10">
    <property type="entry name" value="Actin, Chain A, domain 4"/>
    <property type="match status" value="1"/>
</dbReference>
<protein>
    <recommendedName>
        <fullName evidence="5">Actin-like ATPase domain-containing protein</fullName>
    </recommendedName>
</protein>
<organism evidence="3 4">
    <name type="scientific">Apiotrichum porosum</name>
    <dbReference type="NCBI Taxonomy" id="105984"/>
    <lineage>
        <taxon>Eukaryota</taxon>
        <taxon>Fungi</taxon>
        <taxon>Dikarya</taxon>
        <taxon>Basidiomycota</taxon>
        <taxon>Agaricomycotina</taxon>
        <taxon>Tremellomycetes</taxon>
        <taxon>Trichosporonales</taxon>
        <taxon>Trichosporonaceae</taxon>
        <taxon>Apiotrichum</taxon>
    </lineage>
</organism>
<dbReference type="SMART" id="SM00268">
    <property type="entry name" value="ACTIN"/>
    <property type="match status" value="1"/>
</dbReference>
<sequence>MPSPASSSVPLPVPPSTPQAPQTPAKHSSAATDASSLLTTPGPGPGRRPHVLSPAYTNSRRHSLYGIEDRVVIDPGSRAWKVGFSGEPDPRAVFWSARDAGRIGAGEMWDLDLAAVHGARGSRTEARRLVTARIDRKLRDVFHRHLLADAKARKVIVVENTFLPTYVKEEIARALFDDLKVPSVAFTPASLLALASCGRVTGLVVDCGWLETTVTPVYCSRPLYHLARSSPLAGRATQKRLCALLRHYGQYRPPGRVSSPLPPAGVHLALLSDRVVERVLSEACFVAPTGPTTTPCASTAEPAEQLQEIDDAALMAALSDRYQPSTAADWHLAIPDSRGVGPAAALIVPGWMRERAAEVLFGDGPEEVPSVSELVLDTLLKLSSAVLVTGGTASLPGMVARLRDDVLHHLHDPESTDQPMDHRAELAAYRHRVANKYAPLHGLGRKFAVLNDPSPLDSTSGSSKGGSAPRWAPSLMAWVGGSLAGILKTSAPEIAREDYDTRMADSQTRGDVFRTALEEERDGEPAAAVGLALNDMGPGMAVGGILGPLRKRGWVDTGAVPDWTTASVRAGV</sequence>
<dbReference type="Proteomes" id="UP000279236">
    <property type="component" value="Unassembled WGS sequence"/>
</dbReference>
<gene>
    <name evidence="3" type="ORF">EHS24_004860</name>
</gene>
<name>A0A427Y674_9TREE</name>
<evidence type="ECO:0008006" key="5">
    <source>
        <dbReference type="Google" id="ProtNLM"/>
    </source>
</evidence>
<dbReference type="InterPro" id="IPR043129">
    <property type="entry name" value="ATPase_NBD"/>
</dbReference>
<dbReference type="Pfam" id="PF00022">
    <property type="entry name" value="Actin"/>
    <property type="match status" value="1"/>
</dbReference>
<evidence type="ECO:0000313" key="4">
    <source>
        <dbReference type="Proteomes" id="UP000279236"/>
    </source>
</evidence>
<dbReference type="OrthoDB" id="337660at2759"/>
<dbReference type="CDD" id="cd10207">
    <property type="entry name" value="ASKHA_NBD_Arp10"/>
    <property type="match status" value="1"/>
</dbReference>
<dbReference type="SUPFAM" id="SSF53067">
    <property type="entry name" value="Actin-like ATPase domain"/>
    <property type="match status" value="2"/>
</dbReference>
<keyword evidence="4" id="KW-1185">Reference proteome</keyword>
<dbReference type="RefSeq" id="XP_028479376.1">
    <property type="nucleotide sequence ID" value="XM_028620404.1"/>
</dbReference>
<feature type="region of interest" description="Disordered" evidence="2">
    <location>
        <begin position="1"/>
        <end position="55"/>
    </location>
</feature>